<evidence type="ECO:0000256" key="11">
    <source>
        <dbReference type="ARBA" id="ARBA00023315"/>
    </source>
</evidence>
<dbReference type="Pfam" id="PF00483">
    <property type="entry name" value="NTP_transferase"/>
    <property type="match status" value="1"/>
</dbReference>
<evidence type="ECO:0000313" key="16">
    <source>
        <dbReference type="EMBL" id="MEZ3165570.1"/>
    </source>
</evidence>
<evidence type="ECO:0000256" key="13">
    <source>
        <dbReference type="ARBA" id="ARBA00048493"/>
    </source>
</evidence>
<dbReference type="CDD" id="cd04181">
    <property type="entry name" value="NTP_transferase"/>
    <property type="match status" value="1"/>
</dbReference>
<dbReference type="GO" id="GO:0019134">
    <property type="term" value="F:glucosamine-1-phosphate N-acetyltransferase activity"/>
    <property type="evidence" value="ECO:0007669"/>
    <property type="project" value="UniProtKB-EC"/>
</dbReference>
<evidence type="ECO:0000259" key="15">
    <source>
        <dbReference type="Pfam" id="PF25087"/>
    </source>
</evidence>
<evidence type="ECO:0000256" key="12">
    <source>
        <dbReference type="ARBA" id="ARBA00048247"/>
    </source>
</evidence>
<keyword evidence="11 16" id="KW-0012">Acyltransferase</keyword>
<keyword evidence="10" id="KW-0511">Multifunctional enzyme</keyword>
<dbReference type="InterPro" id="IPR056729">
    <property type="entry name" value="GMPPB_C"/>
</dbReference>
<comment type="caution">
    <text evidence="16">The sequence shown here is derived from an EMBL/GenBank/DDBJ whole genome shotgun (WGS) entry which is preliminary data.</text>
</comment>
<evidence type="ECO:0000256" key="1">
    <source>
        <dbReference type="ARBA" id="ARBA00005166"/>
    </source>
</evidence>
<dbReference type="Gene3D" id="3.90.550.10">
    <property type="entry name" value="Spore Coat Polysaccharide Biosynthesis Protein SpsA, Chain A"/>
    <property type="match status" value="1"/>
</dbReference>
<keyword evidence="17" id="KW-1185">Reference proteome</keyword>
<dbReference type="RefSeq" id="WP_371163589.1">
    <property type="nucleotide sequence ID" value="NZ_JBEDNY010000009.1"/>
</dbReference>
<evidence type="ECO:0000313" key="17">
    <source>
        <dbReference type="Proteomes" id="UP001567572"/>
    </source>
</evidence>
<keyword evidence="9 16" id="KW-0548">Nucleotidyltransferase</keyword>
<keyword evidence="8 16" id="KW-0808">Transferase</keyword>
<dbReference type="Proteomes" id="UP001567572">
    <property type="component" value="Unassembled WGS sequence"/>
</dbReference>
<evidence type="ECO:0000256" key="9">
    <source>
        <dbReference type="ARBA" id="ARBA00022695"/>
    </source>
</evidence>
<dbReference type="InterPro" id="IPR023915">
    <property type="entry name" value="Bifunctiontional_GlmU_arc-type"/>
</dbReference>
<dbReference type="InterPro" id="IPR011004">
    <property type="entry name" value="Trimer_LpxA-like_sf"/>
</dbReference>
<comment type="catalytic activity">
    <reaction evidence="13">
        <text>N-acetyl-alpha-D-glucosamine 1-phosphate + UTP + H(+) = UDP-N-acetyl-alpha-D-glucosamine + diphosphate</text>
        <dbReference type="Rhea" id="RHEA:13509"/>
        <dbReference type="ChEBI" id="CHEBI:15378"/>
        <dbReference type="ChEBI" id="CHEBI:33019"/>
        <dbReference type="ChEBI" id="CHEBI:46398"/>
        <dbReference type="ChEBI" id="CHEBI:57705"/>
        <dbReference type="ChEBI" id="CHEBI:57776"/>
        <dbReference type="EC" id="2.7.7.23"/>
    </reaction>
</comment>
<comment type="similarity">
    <text evidence="4">In the N-terminal section; belongs to the N-acetylglucosamine-1-phosphate uridyltransferase family.</text>
</comment>
<comment type="pathway">
    <text evidence="2">Nucleotide-sugar biosynthesis; UDP-N-acetyl-alpha-D-glucosamine biosynthesis; UDP-N-acetyl-alpha-D-glucosamine from N-acetyl-alpha-D-glucosamine 1-phosphate: step 1/1.</text>
</comment>
<dbReference type="InterPro" id="IPR005835">
    <property type="entry name" value="NTP_transferase_dom"/>
</dbReference>
<evidence type="ECO:0000256" key="7">
    <source>
        <dbReference type="ARBA" id="ARBA00013414"/>
    </source>
</evidence>
<reference evidence="16 17" key="1">
    <citation type="submission" date="2024-06" db="EMBL/GenBank/DDBJ databases">
        <title>Halorubrum miltondacostae sp. nov., a potential PHA producer isolated from an inland solar saltern in Rio Maior, Portugal.</title>
        <authorList>
            <person name="Albuquerque L."/>
            <person name="Viver T."/>
            <person name="Barroso C."/>
            <person name="Claudino R."/>
            <person name="Galvan M."/>
            <person name="Simoes G."/>
            <person name="Lobo Da Cunha A."/>
            <person name="Egas C."/>
        </authorList>
    </citation>
    <scope>NUCLEOTIDE SEQUENCE [LARGE SCALE GENOMIC DNA]</scope>
    <source>
        <strain evidence="16 17">RMP-11</strain>
    </source>
</reference>
<evidence type="ECO:0000256" key="5">
    <source>
        <dbReference type="ARBA" id="ARBA00012225"/>
    </source>
</evidence>
<dbReference type="InterPro" id="IPR029044">
    <property type="entry name" value="Nucleotide-diphossugar_trans"/>
</dbReference>
<dbReference type="EC" id="2.3.1.157" evidence="5"/>
<feature type="domain" description="Mannose-1-phosphate guanyltransferase C-terminal" evidence="15">
    <location>
        <begin position="266"/>
        <end position="347"/>
    </location>
</feature>
<dbReference type="SUPFAM" id="SSF51161">
    <property type="entry name" value="Trimeric LpxA-like enzymes"/>
    <property type="match status" value="1"/>
</dbReference>
<dbReference type="InterPro" id="IPR050065">
    <property type="entry name" value="GlmU-like"/>
</dbReference>
<proteinExistence type="inferred from homology"/>
<gene>
    <name evidence="16" type="primary">glmU</name>
    <name evidence="16" type="ORF">ABNG04_17170</name>
</gene>
<dbReference type="EC" id="2.7.7.23" evidence="6"/>
<comment type="similarity">
    <text evidence="3">In the C-terminal section; belongs to the transferase hexapeptide repeat family.</text>
</comment>
<dbReference type="AlphaFoldDB" id="A0ABD5MB61"/>
<dbReference type="EMBL" id="JBEDNY010000009">
    <property type="protein sequence ID" value="MEZ3165570.1"/>
    <property type="molecule type" value="Genomic_DNA"/>
</dbReference>
<sequence>MYGVVLAAGRGTRMRPLTDRRPKPLLPVGDRSLLERVFDTAIDVVDEFVVVTGYRGEAIRETIGESYLDHPVHYVEQAEALGTAHAVAQAEPVVDDDFLVLNGDVVVDASLPRALAEAERTAVAATEVPDPRAYGVLSTADDGSLAGIVEKPDDPPTNFANVGCYAFGPEVFEYIDRTPESERGEYEITTTIELLLDDGHQIDVARYDGTWLDVGRPWELLEANELALAEYDDDPELAGTVEDDVHLHGPVVVEEGARVRSGAYVEGPALIREGADVGPNAYVRGATVIGPDAHVGHAVEVKNSVLMADASVGHLSYVGDSVLGRAVNFGAGTNVANLRHDGENVRLGVKGDRVDTGRRKLGVIVGDGAKTGINTSLNAGVKLGADEATGPGESLTRDRLSE</sequence>
<protein>
    <recommendedName>
        <fullName evidence="7">Bifunctional protein GlmU</fullName>
        <ecNumber evidence="5">2.3.1.157</ecNumber>
        <ecNumber evidence="6">2.7.7.23</ecNumber>
    </recommendedName>
</protein>
<evidence type="ECO:0000259" key="14">
    <source>
        <dbReference type="Pfam" id="PF00483"/>
    </source>
</evidence>
<feature type="domain" description="Nucleotidyl transferase" evidence="14">
    <location>
        <begin position="3"/>
        <end position="227"/>
    </location>
</feature>
<dbReference type="SUPFAM" id="SSF53448">
    <property type="entry name" value="Nucleotide-diphospho-sugar transferases"/>
    <property type="match status" value="1"/>
</dbReference>
<dbReference type="NCBIfam" id="TIGR03992">
    <property type="entry name" value="Arch_glmU"/>
    <property type="match status" value="1"/>
</dbReference>
<dbReference type="PANTHER" id="PTHR43584">
    <property type="entry name" value="NUCLEOTIDYL TRANSFERASE"/>
    <property type="match status" value="1"/>
</dbReference>
<dbReference type="CDD" id="cd05636">
    <property type="entry name" value="LbH_G1P_TT_C_like"/>
    <property type="match status" value="1"/>
</dbReference>
<dbReference type="PANTHER" id="PTHR43584:SF8">
    <property type="entry name" value="N-ACETYLMURAMATE ALPHA-1-PHOSPHATE URIDYLYLTRANSFERASE"/>
    <property type="match status" value="1"/>
</dbReference>
<comment type="catalytic activity">
    <reaction evidence="12">
        <text>alpha-D-glucosamine 1-phosphate + acetyl-CoA = N-acetyl-alpha-D-glucosamine 1-phosphate + CoA + H(+)</text>
        <dbReference type="Rhea" id="RHEA:13725"/>
        <dbReference type="ChEBI" id="CHEBI:15378"/>
        <dbReference type="ChEBI" id="CHEBI:57287"/>
        <dbReference type="ChEBI" id="CHEBI:57288"/>
        <dbReference type="ChEBI" id="CHEBI:57776"/>
        <dbReference type="ChEBI" id="CHEBI:58516"/>
        <dbReference type="EC" id="2.3.1.157"/>
    </reaction>
</comment>
<dbReference type="Gene3D" id="2.160.10.10">
    <property type="entry name" value="Hexapeptide repeat proteins"/>
    <property type="match status" value="1"/>
</dbReference>
<dbReference type="GO" id="GO:0003977">
    <property type="term" value="F:UDP-N-acetylglucosamine diphosphorylase activity"/>
    <property type="evidence" value="ECO:0007669"/>
    <property type="project" value="UniProtKB-EC"/>
</dbReference>
<dbReference type="Pfam" id="PF25087">
    <property type="entry name" value="GMPPB_C"/>
    <property type="match status" value="1"/>
</dbReference>
<evidence type="ECO:0000256" key="10">
    <source>
        <dbReference type="ARBA" id="ARBA00023268"/>
    </source>
</evidence>
<organism evidence="16 17">
    <name type="scientific">Halorubrum miltondacostae</name>
    <dbReference type="NCBI Taxonomy" id="3076378"/>
    <lineage>
        <taxon>Archaea</taxon>
        <taxon>Methanobacteriati</taxon>
        <taxon>Methanobacteriota</taxon>
        <taxon>Stenosarchaea group</taxon>
        <taxon>Halobacteria</taxon>
        <taxon>Halobacteriales</taxon>
        <taxon>Haloferacaceae</taxon>
        <taxon>Halorubrum</taxon>
    </lineage>
</organism>
<evidence type="ECO:0000256" key="6">
    <source>
        <dbReference type="ARBA" id="ARBA00012457"/>
    </source>
</evidence>
<comment type="pathway">
    <text evidence="1">Nucleotide-sugar biosynthesis; UDP-N-acetyl-alpha-D-glucosamine biosynthesis; N-acetyl-alpha-D-glucosamine 1-phosphate from alpha-D-glucosamine 6-phosphate (route II): step 2/2.</text>
</comment>
<evidence type="ECO:0000256" key="8">
    <source>
        <dbReference type="ARBA" id="ARBA00022679"/>
    </source>
</evidence>
<evidence type="ECO:0000256" key="3">
    <source>
        <dbReference type="ARBA" id="ARBA00007707"/>
    </source>
</evidence>
<accession>A0ABD5MB61</accession>
<name>A0ABD5MB61_9EURY</name>
<evidence type="ECO:0000256" key="2">
    <source>
        <dbReference type="ARBA" id="ARBA00005208"/>
    </source>
</evidence>
<evidence type="ECO:0000256" key="4">
    <source>
        <dbReference type="ARBA" id="ARBA00007947"/>
    </source>
</evidence>